<evidence type="ECO:0000313" key="8">
    <source>
        <dbReference type="Proteomes" id="UP000013940"/>
    </source>
</evidence>
<dbReference type="RefSeq" id="WP_011061801.1">
    <property type="nucleotide sequence ID" value="NC_021237.1"/>
</dbReference>
<sequence length="470" mass="51532">MSTSNQQPQPAAPRSTQDYQAADAAHHIHAFLDQKALNAEGPRVIVRGEGLHLWDNDGKRYLDGMSGLWCTNLGYGRKDLAAAASAQLEQLPYYNMFFHTTHPAVVELSELLFSLLPGHYSHAIYTNSGSEANEVLIRSVRRYWQILGQPQKKVMIGRWNGYHGSTLAATALGGMKFMHDMGGLIPDVAHIDEPYWFAHEGNLTPAEFGLRCARQLEEKILELGAENVAGFIAEPFQGAGGMIFPPESYWPQIQRICRQYDVLLCADEVIGGFGRTGEWFAHQHFGFEPDTLSIAKGLTSGYIPMGGLVLSKRIAQVLVEQGGVFAHGLTYSGHPVAAAVAIANLKALRDEGVVSQVKNDTGPYLQQCLREVFGNHPLIGEIQGTGLVAALQFAEDKASRKRFANENDIAWRCRTLGFEEGVIIRSTFGRMIMAPALVASRGDIDELVDKTRRAVERTAGEIEAGTLPSS</sequence>
<dbReference type="NCBIfam" id="NF009068">
    <property type="entry name" value="PRK12403.1"/>
    <property type="match status" value="1"/>
</dbReference>
<dbReference type="EMBL" id="CP003190">
    <property type="protein sequence ID" value="AGL85330.1"/>
    <property type="molecule type" value="Genomic_DNA"/>
</dbReference>
<gene>
    <name evidence="7" type="ORF">PFLCHA0_c35620</name>
</gene>
<evidence type="ECO:0000256" key="2">
    <source>
        <dbReference type="ARBA" id="ARBA00008954"/>
    </source>
</evidence>
<evidence type="ECO:0000256" key="4">
    <source>
        <dbReference type="ARBA" id="ARBA00022679"/>
    </source>
</evidence>
<evidence type="ECO:0000313" key="7">
    <source>
        <dbReference type="EMBL" id="AGL85330.1"/>
    </source>
</evidence>
<dbReference type="NCBIfam" id="NF005682">
    <property type="entry name" value="PRK07480.1"/>
    <property type="match status" value="1"/>
</dbReference>
<dbReference type="InterPro" id="IPR005814">
    <property type="entry name" value="Aminotrans_3"/>
</dbReference>
<evidence type="ECO:0000256" key="3">
    <source>
        <dbReference type="ARBA" id="ARBA00022576"/>
    </source>
</evidence>
<dbReference type="GO" id="GO:0005829">
    <property type="term" value="C:cytosol"/>
    <property type="evidence" value="ECO:0007669"/>
    <property type="project" value="TreeGrafter"/>
</dbReference>
<evidence type="ECO:0000256" key="5">
    <source>
        <dbReference type="ARBA" id="ARBA00022898"/>
    </source>
</evidence>
<dbReference type="GO" id="GO:0008483">
    <property type="term" value="F:transaminase activity"/>
    <property type="evidence" value="ECO:0007669"/>
    <property type="project" value="UniProtKB-KW"/>
</dbReference>
<evidence type="ECO:0000256" key="1">
    <source>
        <dbReference type="ARBA" id="ARBA00001933"/>
    </source>
</evidence>
<dbReference type="Pfam" id="PF00202">
    <property type="entry name" value="Aminotran_3"/>
    <property type="match status" value="1"/>
</dbReference>
<proteinExistence type="inferred from homology"/>
<dbReference type="Gene3D" id="3.90.1150.10">
    <property type="entry name" value="Aspartate Aminotransferase, domain 1"/>
    <property type="match status" value="1"/>
</dbReference>
<accession>A0A2C9ENU2</accession>
<keyword evidence="3 7" id="KW-0032">Aminotransferase</keyword>
<dbReference type="EC" id="2.6.1.-" evidence="7"/>
<dbReference type="Gene3D" id="3.40.640.10">
    <property type="entry name" value="Type I PLP-dependent aspartate aminotransferase-like (Major domain)"/>
    <property type="match status" value="1"/>
</dbReference>
<dbReference type="Proteomes" id="UP000013940">
    <property type="component" value="Chromosome"/>
</dbReference>
<dbReference type="eggNOG" id="COG0161">
    <property type="taxonomic scope" value="Bacteria"/>
</dbReference>
<dbReference type="InterPro" id="IPR015421">
    <property type="entry name" value="PyrdxlP-dep_Trfase_major"/>
</dbReference>
<keyword evidence="5 6" id="KW-0663">Pyridoxal phosphate</keyword>
<keyword evidence="4 7" id="KW-0808">Transferase</keyword>
<dbReference type="PANTHER" id="PTHR43094:SF1">
    <property type="entry name" value="AMINOTRANSFERASE CLASS-III"/>
    <property type="match status" value="1"/>
</dbReference>
<dbReference type="HOGENOM" id="CLU_016922_4_1_6"/>
<dbReference type="GeneID" id="57476552"/>
<dbReference type="KEGG" id="pprc:PFLCHA0_c35620"/>
<reference evidence="8" key="1">
    <citation type="journal article" date="2014" name="Genome Announc.">
        <title>Full-genome sequence of the plant growth-promoting bacterium Pseudomonas protegens CHA0.</title>
        <authorList>
            <person name="Jousset A."/>
            <person name="Schuldes J."/>
            <person name="Keel C."/>
            <person name="Maurhofer M."/>
            <person name="Daniel R."/>
            <person name="Scheu S."/>
            <person name="Thuermer A."/>
        </authorList>
    </citation>
    <scope>NUCLEOTIDE SEQUENCE [LARGE SCALE GENOMIC DNA]</scope>
    <source>
        <strain evidence="8">DSM 19095 / LMG 27888 / CFBP 6595 / CHA0</strain>
    </source>
</reference>
<dbReference type="AlphaFoldDB" id="A0A2C9ENU2"/>
<protein>
    <submittedName>
        <fullName evidence="7">Aminotransferase y4uB</fullName>
        <ecNumber evidence="7">2.6.1.-</ecNumber>
    </submittedName>
</protein>
<comment type="similarity">
    <text evidence="2 6">Belongs to the class-III pyridoxal-phosphate-dependent aminotransferase family.</text>
</comment>
<dbReference type="InterPro" id="IPR015422">
    <property type="entry name" value="PyrdxlP-dep_Trfase_small"/>
</dbReference>
<dbReference type="InterPro" id="IPR015424">
    <property type="entry name" value="PyrdxlP-dep_Trfase"/>
</dbReference>
<dbReference type="FunFam" id="3.40.640.10:FF:000014">
    <property type="entry name" value="Adenosylmethionine-8-amino-7-oxononanoate aminotransferase, probable"/>
    <property type="match status" value="1"/>
</dbReference>
<dbReference type="GO" id="GO:0030170">
    <property type="term" value="F:pyridoxal phosphate binding"/>
    <property type="evidence" value="ECO:0007669"/>
    <property type="project" value="InterPro"/>
</dbReference>
<dbReference type="PANTHER" id="PTHR43094">
    <property type="entry name" value="AMINOTRANSFERASE"/>
    <property type="match status" value="1"/>
</dbReference>
<dbReference type="CDD" id="cd00610">
    <property type="entry name" value="OAT_like"/>
    <property type="match status" value="1"/>
</dbReference>
<dbReference type="PIRSF" id="PIRSF000521">
    <property type="entry name" value="Transaminase_4ab_Lys_Orn"/>
    <property type="match status" value="1"/>
</dbReference>
<organism evidence="7 8">
    <name type="scientific">Pseudomonas protegens (strain DSM 19095 / LMG 27888 / CFBP 6595 / CHA0)</name>
    <dbReference type="NCBI Taxonomy" id="1124983"/>
    <lineage>
        <taxon>Bacteria</taxon>
        <taxon>Pseudomonadati</taxon>
        <taxon>Pseudomonadota</taxon>
        <taxon>Gammaproteobacteria</taxon>
        <taxon>Pseudomonadales</taxon>
        <taxon>Pseudomonadaceae</taxon>
        <taxon>Pseudomonas</taxon>
    </lineage>
</organism>
<dbReference type="SUPFAM" id="SSF53383">
    <property type="entry name" value="PLP-dependent transferases"/>
    <property type="match status" value="1"/>
</dbReference>
<evidence type="ECO:0000256" key="6">
    <source>
        <dbReference type="RuleBase" id="RU003560"/>
    </source>
</evidence>
<name>A0A2C9ENU2_PSEPH</name>
<comment type="cofactor">
    <cofactor evidence="1">
        <name>pyridoxal 5'-phosphate</name>
        <dbReference type="ChEBI" id="CHEBI:597326"/>
    </cofactor>
</comment>